<evidence type="ECO:0000313" key="1">
    <source>
        <dbReference type="EMBL" id="EAZ90760.1"/>
    </source>
</evidence>
<reference evidence="1 2" key="1">
    <citation type="submission" date="2007-03" db="EMBL/GenBank/DDBJ databases">
        <authorList>
            <person name="Stal L."/>
            <person name="Ferriera S."/>
            <person name="Johnson J."/>
            <person name="Kravitz S."/>
            <person name="Beeson K."/>
            <person name="Sutton G."/>
            <person name="Rogers Y.-H."/>
            <person name="Friedman R."/>
            <person name="Frazier M."/>
            <person name="Venter J.C."/>
        </authorList>
    </citation>
    <scope>NUCLEOTIDE SEQUENCE [LARGE SCALE GENOMIC DNA]</scope>
    <source>
        <strain evidence="1 2">CCY0110</strain>
    </source>
</reference>
<sequence>MFIKGQVFNTLGVPTEDMVEWGIELLTLGYDSPNLRILAGLTDLNDRWEVTDYVNKTLKDFNISELTGKDAVIAYTSVILKEFLTRKISQERMLRQIEQLYLSWDYLKEIMDFYLLWNAKYDLSYGDVQYYWPDATRDNINRIIKEQAEMWLKNYS</sequence>
<keyword evidence="1" id="KW-0378">Hydrolase</keyword>
<comment type="caution">
    <text evidence="1">The sequence shown here is derived from an EMBL/GenBank/DDBJ whole genome shotgun (WGS) entry which is preliminary data.</text>
</comment>
<protein>
    <submittedName>
        <fullName evidence="1">Peptidyl-tRNA hydrolase</fullName>
        <ecNumber evidence="1">3.1.1.29</ecNumber>
    </submittedName>
</protein>
<keyword evidence="2" id="KW-1185">Reference proteome</keyword>
<dbReference type="EC" id="3.1.1.29" evidence="1"/>
<name>A3IRQ9_9CHRO</name>
<evidence type="ECO:0000313" key="2">
    <source>
        <dbReference type="Proteomes" id="UP000003781"/>
    </source>
</evidence>
<organism evidence="1 2">
    <name type="scientific">Crocosphaera chwakensis CCY0110</name>
    <dbReference type="NCBI Taxonomy" id="391612"/>
    <lineage>
        <taxon>Bacteria</taxon>
        <taxon>Bacillati</taxon>
        <taxon>Cyanobacteriota</taxon>
        <taxon>Cyanophyceae</taxon>
        <taxon>Oscillatoriophycideae</taxon>
        <taxon>Chroococcales</taxon>
        <taxon>Aphanothecaceae</taxon>
        <taxon>Crocosphaera</taxon>
        <taxon>Crocosphaera chwakensis</taxon>
    </lineage>
</organism>
<dbReference type="EMBL" id="AAXW01000020">
    <property type="protein sequence ID" value="EAZ90760.1"/>
    <property type="molecule type" value="Genomic_DNA"/>
</dbReference>
<gene>
    <name evidence="1" type="ORF">CY0110_30051</name>
</gene>
<proteinExistence type="predicted"/>
<dbReference type="eggNOG" id="ENOG5033K98">
    <property type="taxonomic scope" value="Bacteria"/>
</dbReference>
<accession>A3IRQ9</accession>
<dbReference type="GO" id="GO:0004045">
    <property type="term" value="F:peptidyl-tRNA hydrolase activity"/>
    <property type="evidence" value="ECO:0007669"/>
    <property type="project" value="UniProtKB-EC"/>
</dbReference>
<dbReference type="Proteomes" id="UP000003781">
    <property type="component" value="Unassembled WGS sequence"/>
</dbReference>
<dbReference type="AlphaFoldDB" id="A3IRQ9"/>